<dbReference type="OrthoDB" id="329359at2"/>
<feature type="transmembrane region" description="Helical" evidence="1">
    <location>
        <begin position="144"/>
        <end position="168"/>
    </location>
</feature>
<dbReference type="Proteomes" id="UP000232196">
    <property type="component" value="Unassembled WGS sequence"/>
</dbReference>
<proteinExistence type="predicted"/>
<gene>
    <name evidence="2" type="ORF">CH357_16685</name>
</gene>
<feature type="transmembrane region" description="Helical" evidence="1">
    <location>
        <begin position="180"/>
        <end position="200"/>
    </location>
</feature>
<name>A0A2M9X9L3_9LEPT</name>
<evidence type="ECO:0000313" key="3">
    <source>
        <dbReference type="Proteomes" id="UP000232196"/>
    </source>
</evidence>
<keyword evidence="1" id="KW-0472">Membrane</keyword>
<protein>
    <submittedName>
        <fullName evidence="2">Uncharacterized protein</fullName>
    </submittedName>
</protein>
<organism evidence="2 3">
    <name type="scientific">Leptospira hartskeerlii</name>
    <dbReference type="NCBI Taxonomy" id="2023177"/>
    <lineage>
        <taxon>Bacteria</taxon>
        <taxon>Pseudomonadati</taxon>
        <taxon>Spirochaetota</taxon>
        <taxon>Spirochaetia</taxon>
        <taxon>Leptospirales</taxon>
        <taxon>Leptospiraceae</taxon>
        <taxon>Leptospira</taxon>
    </lineage>
</organism>
<evidence type="ECO:0000313" key="2">
    <source>
        <dbReference type="EMBL" id="PJZ24383.1"/>
    </source>
</evidence>
<evidence type="ECO:0000256" key="1">
    <source>
        <dbReference type="SAM" id="Phobius"/>
    </source>
</evidence>
<dbReference type="AlphaFoldDB" id="A0A2M9X9L3"/>
<feature type="transmembrane region" description="Helical" evidence="1">
    <location>
        <begin position="24"/>
        <end position="48"/>
    </location>
</feature>
<reference evidence="2 3" key="1">
    <citation type="submission" date="2017-07" db="EMBL/GenBank/DDBJ databases">
        <title>Leptospira spp. isolated from tropical soils.</title>
        <authorList>
            <person name="Thibeaux R."/>
            <person name="Iraola G."/>
            <person name="Ferres I."/>
            <person name="Bierque E."/>
            <person name="Girault D."/>
            <person name="Soupe-Gilbert M.-E."/>
            <person name="Picardeau M."/>
            <person name="Goarant C."/>
        </authorList>
    </citation>
    <scope>NUCLEOTIDE SEQUENCE [LARGE SCALE GENOMIC DNA]</scope>
    <source>
        <strain evidence="2 3">MCA1-C-A1</strain>
    </source>
</reference>
<keyword evidence="1" id="KW-1133">Transmembrane helix</keyword>
<feature type="transmembrane region" description="Helical" evidence="1">
    <location>
        <begin position="77"/>
        <end position="100"/>
    </location>
</feature>
<comment type="caution">
    <text evidence="2">The sequence shown here is derived from an EMBL/GenBank/DDBJ whole genome shotgun (WGS) entry which is preliminary data.</text>
</comment>
<dbReference type="EMBL" id="NPDN01000009">
    <property type="protein sequence ID" value="PJZ24383.1"/>
    <property type="molecule type" value="Genomic_DNA"/>
</dbReference>
<sequence length="213" mass="24343">MLEPDMNLLKRFFSKIESPEEAEFFLNSSSYILVLIGFLQSILFTFLLGSFRNFYMDVLLLFIFGVVIRFSRSRVSVILLCIYSIIILLGTTLTWFGIAAGGGNNIFLALMLLLLSIRTVQVSFKFHMLRETKLVWKNILVRHLIAIGLAFVLSSSLFISFIMISKFLGITEMSSLHGEIIFESLPISYILLLLPGLPWAKKRRMYTFSESLS</sequence>
<keyword evidence="1" id="KW-0812">Transmembrane</keyword>
<feature type="transmembrane region" description="Helical" evidence="1">
    <location>
        <begin position="106"/>
        <end position="124"/>
    </location>
</feature>
<keyword evidence="3" id="KW-1185">Reference proteome</keyword>
<accession>A0A2M9X9L3</accession>